<dbReference type="OrthoDB" id="1492759at2"/>
<dbReference type="Pfam" id="PF18942">
    <property type="entry name" value="DUF5689"/>
    <property type="match status" value="1"/>
</dbReference>
<dbReference type="InterPro" id="IPR043744">
    <property type="entry name" value="DUF5689"/>
</dbReference>
<organism evidence="3 4">
    <name type="scientific">Myroides guanonis</name>
    <dbReference type="NCBI Taxonomy" id="1150112"/>
    <lineage>
        <taxon>Bacteria</taxon>
        <taxon>Pseudomonadati</taxon>
        <taxon>Bacteroidota</taxon>
        <taxon>Flavobacteriia</taxon>
        <taxon>Flavobacteriales</taxon>
        <taxon>Flavobacteriaceae</taxon>
        <taxon>Myroides</taxon>
    </lineage>
</organism>
<dbReference type="PROSITE" id="PS51257">
    <property type="entry name" value="PROKAR_LIPOPROTEIN"/>
    <property type="match status" value="1"/>
</dbReference>
<accession>A0A1I3MWN0</accession>
<feature type="chain" id="PRO_5017436296" description="DUF5689 domain-containing protein" evidence="1">
    <location>
        <begin position="23"/>
        <end position="645"/>
    </location>
</feature>
<feature type="domain" description="DUF5689" evidence="2">
    <location>
        <begin position="40"/>
        <end position="266"/>
    </location>
</feature>
<evidence type="ECO:0000313" key="4">
    <source>
        <dbReference type="Proteomes" id="UP000243887"/>
    </source>
</evidence>
<keyword evidence="4" id="KW-1185">Reference proteome</keyword>
<reference evidence="4" key="1">
    <citation type="submission" date="2016-10" db="EMBL/GenBank/DDBJ databases">
        <authorList>
            <person name="Varghese N."/>
            <person name="Submissions S."/>
        </authorList>
    </citation>
    <scope>NUCLEOTIDE SEQUENCE [LARGE SCALE GENOMIC DNA]</scope>
    <source>
        <strain evidence="4">DSM 26542</strain>
    </source>
</reference>
<protein>
    <recommendedName>
        <fullName evidence="2">DUF5689 domain-containing protein</fullName>
    </recommendedName>
</protein>
<dbReference type="EMBL" id="FORU01000002">
    <property type="protein sequence ID" value="SFJ01359.1"/>
    <property type="molecule type" value="Genomic_DNA"/>
</dbReference>
<evidence type="ECO:0000256" key="1">
    <source>
        <dbReference type="SAM" id="SignalP"/>
    </source>
</evidence>
<evidence type="ECO:0000259" key="2">
    <source>
        <dbReference type="Pfam" id="PF18942"/>
    </source>
</evidence>
<evidence type="ECO:0000313" key="3">
    <source>
        <dbReference type="EMBL" id="SFJ01359.1"/>
    </source>
</evidence>
<dbReference type="Proteomes" id="UP000243887">
    <property type="component" value="Unassembled WGS sequence"/>
</dbReference>
<keyword evidence="1" id="KW-0732">Signal</keyword>
<feature type="signal peptide" evidence="1">
    <location>
        <begin position="1"/>
        <end position="22"/>
    </location>
</feature>
<dbReference type="Gene3D" id="2.60.120.260">
    <property type="entry name" value="Galactose-binding domain-like"/>
    <property type="match status" value="1"/>
</dbReference>
<name>A0A1I3MWN0_9FLAO</name>
<dbReference type="AlphaFoldDB" id="A0A1I3MWN0"/>
<dbReference type="STRING" id="1150112.SAMN04487893_102302"/>
<gene>
    <name evidence="3" type="ORF">SAMN04487893_102302</name>
</gene>
<dbReference type="RefSeq" id="WP_090678056.1">
    <property type="nucleotide sequence ID" value="NZ_FORU01000002.1"/>
</dbReference>
<proteinExistence type="predicted"/>
<sequence length="645" mass="70002">MKSFFTSILILAFCATLFSSCANDDFAVPNIDCSEPNIITTTTIKELADIATKTPVQLNGNDVVTGVVVSSDKGGNFYKELYLISDDSIAFRVPVNEANLHNYYNTGRRVFIDLKGLYIQKSNGILQIGDLFNFNVGQINAQTYKQHLTRACKVVPEKDLVHVVKLEDLKGNDKYVGKLITVEEIQFQAADVNTTYYDSKNVIGGQTNRSLEDSKGNTLIFRTGSFAEYNGDIIPKNSGSITGVLTKFEAGDRVDYQFIARSRADIKLDKERFGKDIEEPGDGEEPKVEGQLAFMGSDFEDWSVFTAQLTSHGLKDYATHQVGKGMTASNAIGFIGTPAGNDYVFTVENNKNVPINADKISFFVKGTSAKSLSINLYRSNGVNFDVYNLESATVSKDLTVNTEMNSQGNGTNQYNGTINTNGNWIKVTLDLSGVDYNTTGVGSFIAFKVGKDAAYDLLIDNVMIEGGEDGGGNPDPGNGDLVFPGADFEDWNAFLSVVSSFGVKSYATQNVGGGRNGSNGMDLNGTPSGNDYVFTVENIANVPAGKSKLSFWVKGTSPKSLSLNVYLNDATYKAFNVTDLEVDKEIVAAGNNQYTGVIDTKGQWVKLTLDLAGVDYNTTGAGSLLALKVGKDVDYKLIIDDFQFE</sequence>